<dbReference type="InterPro" id="IPR051683">
    <property type="entry name" value="Enoyl-CoA_Hydratase/Isomerase"/>
</dbReference>
<dbReference type="Pfam" id="PF00378">
    <property type="entry name" value="ECH_1"/>
    <property type="match status" value="1"/>
</dbReference>
<evidence type="ECO:0000313" key="3">
    <source>
        <dbReference type="EMBL" id="AYG03145.1"/>
    </source>
</evidence>
<proteinExistence type="inferred from homology"/>
<dbReference type="PANTHER" id="PTHR42964:SF1">
    <property type="entry name" value="POLYKETIDE BIOSYNTHESIS ENOYL-COA HYDRATASE PKSH-RELATED"/>
    <property type="match status" value="1"/>
</dbReference>
<dbReference type="SUPFAM" id="SSF52096">
    <property type="entry name" value="ClpP/crotonase"/>
    <property type="match status" value="1"/>
</dbReference>
<name>A0A387BGK7_9MICO</name>
<organism evidence="3 4">
    <name type="scientific">Gryllotalpicola protaetiae</name>
    <dbReference type="NCBI Taxonomy" id="2419771"/>
    <lineage>
        <taxon>Bacteria</taxon>
        <taxon>Bacillati</taxon>
        <taxon>Actinomycetota</taxon>
        <taxon>Actinomycetes</taxon>
        <taxon>Micrococcales</taxon>
        <taxon>Microbacteriaceae</taxon>
        <taxon>Gryllotalpicola</taxon>
    </lineage>
</organism>
<keyword evidence="4" id="KW-1185">Reference proteome</keyword>
<dbReference type="CDD" id="cd06558">
    <property type="entry name" value="crotonase-like"/>
    <property type="match status" value="1"/>
</dbReference>
<comment type="similarity">
    <text evidence="1 2">Belongs to the enoyl-CoA hydratase/isomerase family.</text>
</comment>
<dbReference type="PROSITE" id="PS00166">
    <property type="entry name" value="ENOYL_COA_HYDRATASE"/>
    <property type="match status" value="1"/>
</dbReference>
<dbReference type="OrthoDB" id="8452484at2"/>
<protein>
    <submittedName>
        <fullName evidence="3">Enoyl-CoA hydratase/isomerase family protein</fullName>
    </submittedName>
</protein>
<gene>
    <name evidence="3" type="ORF">D7I44_06125</name>
</gene>
<sequence>MDEVKVDVEQDGAVRRITINRPDKRNALSRAMFAELEGLFRQPPPAGERVTVIQTVGHVFCSGIDLNERLAQGAPPLDDLCEAISSYPLPVVAIMQGDAIAGGAFLALACDFVVAAEKARLWVSLVQIGLAPPWPLTRRLAELAGPAFARQLVLLGDPVEASRLAAANMIASAVPAEDLSAEAERIIGRLAQNAPLSLRAIKATLAAKDYAELDHDNVVELIHTARDSEDGREGVKARLERRMPVYAGK</sequence>
<dbReference type="InterPro" id="IPR018376">
    <property type="entry name" value="Enoyl-CoA_hyd/isom_CS"/>
</dbReference>
<evidence type="ECO:0000313" key="4">
    <source>
        <dbReference type="Proteomes" id="UP000275069"/>
    </source>
</evidence>
<dbReference type="EMBL" id="CP032624">
    <property type="protein sequence ID" value="AYG03145.1"/>
    <property type="molecule type" value="Genomic_DNA"/>
</dbReference>
<dbReference type="InterPro" id="IPR029045">
    <property type="entry name" value="ClpP/crotonase-like_dom_sf"/>
</dbReference>
<reference evidence="3 4" key="1">
    <citation type="submission" date="2018-09" db="EMBL/GenBank/DDBJ databases">
        <title>Genome sequencing of strain 2DFW10M-5.</title>
        <authorList>
            <person name="Heo J."/>
            <person name="Kim S.-J."/>
            <person name="Kwon S.-W."/>
        </authorList>
    </citation>
    <scope>NUCLEOTIDE SEQUENCE [LARGE SCALE GENOMIC DNA]</scope>
    <source>
        <strain evidence="3 4">2DFW10M-5</strain>
    </source>
</reference>
<dbReference type="InterPro" id="IPR001753">
    <property type="entry name" value="Enoyl-CoA_hydra/iso"/>
</dbReference>
<accession>A0A387BGK7</accession>
<dbReference type="PANTHER" id="PTHR42964">
    <property type="entry name" value="ENOYL-COA HYDRATASE"/>
    <property type="match status" value="1"/>
</dbReference>
<evidence type="ECO:0000256" key="2">
    <source>
        <dbReference type="RuleBase" id="RU003707"/>
    </source>
</evidence>
<dbReference type="GO" id="GO:0016853">
    <property type="term" value="F:isomerase activity"/>
    <property type="evidence" value="ECO:0007669"/>
    <property type="project" value="UniProtKB-KW"/>
</dbReference>
<dbReference type="RefSeq" id="WP_120788677.1">
    <property type="nucleotide sequence ID" value="NZ_CP032624.1"/>
</dbReference>
<keyword evidence="3" id="KW-0413">Isomerase</keyword>
<dbReference type="Proteomes" id="UP000275069">
    <property type="component" value="Chromosome"/>
</dbReference>
<dbReference type="AlphaFoldDB" id="A0A387BGK7"/>
<evidence type="ECO:0000256" key="1">
    <source>
        <dbReference type="ARBA" id="ARBA00005254"/>
    </source>
</evidence>
<dbReference type="Gene3D" id="3.90.226.10">
    <property type="entry name" value="2-enoyl-CoA Hydratase, Chain A, domain 1"/>
    <property type="match status" value="1"/>
</dbReference>
<dbReference type="KEGG" id="gry:D7I44_06125"/>